<dbReference type="InParanoid" id="A0A4R5DRL7"/>
<evidence type="ECO:0000313" key="4">
    <source>
        <dbReference type="Proteomes" id="UP000294739"/>
    </source>
</evidence>
<dbReference type="InterPro" id="IPR001509">
    <property type="entry name" value="Epimerase_deHydtase"/>
</dbReference>
<dbReference type="InterPro" id="IPR036291">
    <property type="entry name" value="NAD(P)-bd_dom_sf"/>
</dbReference>
<dbReference type="AlphaFoldDB" id="A0A4R5DRL7"/>
<reference evidence="3 4" key="1">
    <citation type="submission" date="2019-03" db="EMBL/GenBank/DDBJ databases">
        <title>Draft genome sequences of novel Actinobacteria.</title>
        <authorList>
            <person name="Sahin N."/>
            <person name="Ay H."/>
            <person name="Saygin H."/>
        </authorList>
    </citation>
    <scope>NUCLEOTIDE SEQUENCE [LARGE SCALE GENOMIC DNA]</scope>
    <source>
        <strain evidence="3 4">5K138</strain>
    </source>
</reference>
<feature type="region of interest" description="Disordered" evidence="1">
    <location>
        <begin position="1"/>
        <end position="23"/>
    </location>
</feature>
<dbReference type="EMBL" id="SMKZ01000005">
    <property type="protein sequence ID" value="TDE13443.1"/>
    <property type="molecule type" value="Genomic_DNA"/>
</dbReference>
<protein>
    <submittedName>
        <fullName evidence="3">NAD-dependent epimerase/dehydratase family protein</fullName>
    </submittedName>
</protein>
<evidence type="ECO:0000313" key="3">
    <source>
        <dbReference type="EMBL" id="TDE13443.1"/>
    </source>
</evidence>
<dbReference type="SUPFAM" id="SSF51735">
    <property type="entry name" value="NAD(P)-binding Rossmann-fold domains"/>
    <property type="match status" value="1"/>
</dbReference>
<dbReference type="PANTHER" id="PTHR48079">
    <property type="entry name" value="PROTEIN YEEZ"/>
    <property type="match status" value="1"/>
</dbReference>
<keyword evidence="4" id="KW-1185">Reference proteome</keyword>
<name>A0A4R5DRL7_9ACTN</name>
<dbReference type="GO" id="GO:0005737">
    <property type="term" value="C:cytoplasm"/>
    <property type="evidence" value="ECO:0007669"/>
    <property type="project" value="TreeGrafter"/>
</dbReference>
<proteinExistence type="predicted"/>
<evidence type="ECO:0000256" key="1">
    <source>
        <dbReference type="SAM" id="MobiDB-lite"/>
    </source>
</evidence>
<dbReference type="OrthoDB" id="9787292at2"/>
<feature type="domain" description="NAD-dependent epimerase/dehydratase" evidence="2">
    <location>
        <begin position="117"/>
        <end position="332"/>
    </location>
</feature>
<dbReference type="Gene3D" id="3.40.50.720">
    <property type="entry name" value="NAD(P)-binding Rossmann-like Domain"/>
    <property type="match status" value="1"/>
</dbReference>
<dbReference type="InterPro" id="IPR051783">
    <property type="entry name" value="NAD(P)-dependent_oxidoreduct"/>
</dbReference>
<dbReference type="GO" id="GO:0004029">
    <property type="term" value="F:aldehyde dehydrogenase (NAD+) activity"/>
    <property type="evidence" value="ECO:0007669"/>
    <property type="project" value="TreeGrafter"/>
</dbReference>
<dbReference type="Proteomes" id="UP000294739">
    <property type="component" value="Unassembled WGS sequence"/>
</dbReference>
<accession>A0A4R5DRL7</accession>
<feature type="region of interest" description="Disordered" evidence="1">
    <location>
        <begin position="84"/>
        <end position="111"/>
    </location>
</feature>
<gene>
    <name evidence="3" type="ORF">E1269_05250</name>
</gene>
<dbReference type="Pfam" id="PF01370">
    <property type="entry name" value="Epimerase"/>
    <property type="match status" value="1"/>
</dbReference>
<evidence type="ECO:0000259" key="2">
    <source>
        <dbReference type="Pfam" id="PF01370"/>
    </source>
</evidence>
<organism evidence="3 4">
    <name type="scientific">Jiangella asiatica</name>
    <dbReference type="NCBI Taxonomy" id="2530372"/>
    <lineage>
        <taxon>Bacteria</taxon>
        <taxon>Bacillati</taxon>
        <taxon>Actinomycetota</taxon>
        <taxon>Actinomycetes</taxon>
        <taxon>Jiangellales</taxon>
        <taxon>Jiangellaceae</taxon>
        <taxon>Jiangella</taxon>
    </lineage>
</organism>
<comment type="caution">
    <text evidence="3">The sequence shown here is derived from an EMBL/GenBank/DDBJ whole genome shotgun (WGS) entry which is preliminary data.</text>
</comment>
<sequence>MDDELRRRPPLPGDEHAQVGPRRAEEPLCLLPRHAGEWHVRDGVAVPVPLVGACTTKELTGSLSARGTVRRPVSLSAGVWTRVLGRRRPGRRRPDGRRGEPGPARRRPLTGRHAMHIFLTGGTGFVGAGIARALLARGHDVTALARSEASAGALRSTGVRPCHGSLDDVDAVRRHAERADAVVHAAFSRHYLDDVGSAVTTDRAATHAILDALRGSRKPFAYTSGLGVVGDTGDRIIDEDTPLQPPSHMRWRRALELSVLDGEHGIVIRPPLVYGRGGGHVLQIMIRTALRRGAASYPEPGTNAWPNVHVDDLGRAFAQALEEAPPSTVLNVVGGESTPKAVSEAIGRLVGRPEATFALPLDRARRELPIVDWLTVTQRIDARRVRALLGWRPAEAAIEDDIAVGSYRRFVRPVPEAPAT</sequence>
<dbReference type="PANTHER" id="PTHR48079:SF6">
    <property type="entry name" value="NAD(P)-BINDING DOMAIN-CONTAINING PROTEIN-RELATED"/>
    <property type="match status" value="1"/>
</dbReference>